<name>A0A0D2L8E9_HYPSF</name>
<proteinExistence type="predicted"/>
<feature type="region of interest" description="Disordered" evidence="1">
    <location>
        <begin position="73"/>
        <end position="112"/>
    </location>
</feature>
<evidence type="ECO:0000313" key="3">
    <source>
        <dbReference type="Proteomes" id="UP000054270"/>
    </source>
</evidence>
<reference evidence="3" key="1">
    <citation type="submission" date="2014-04" db="EMBL/GenBank/DDBJ databases">
        <title>Evolutionary Origins and Diversification of the Mycorrhizal Mutualists.</title>
        <authorList>
            <consortium name="DOE Joint Genome Institute"/>
            <consortium name="Mycorrhizal Genomics Consortium"/>
            <person name="Kohler A."/>
            <person name="Kuo A."/>
            <person name="Nagy L.G."/>
            <person name="Floudas D."/>
            <person name="Copeland A."/>
            <person name="Barry K.W."/>
            <person name="Cichocki N."/>
            <person name="Veneault-Fourrey C."/>
            <person name="LaButti K."/>
            <person name="Lindquist E.A."/>
            <person name="Lipzen A."/>
            <person name="Lundell T."/>
            <person name="Morin E."/>
            <person name="Murat C."/>
            <person name="Riley R."/>
            <person name="Ohm R."/>
            <person name="Sun H."/>
            <person name="Tunlid A."/>
            <person name="Henrissat B."/>
            <person name="Grigoriev I.V."/>
            <person name="Hibbett D.S."/>
            <person name="Martin F."/>
        </authorList>
    </citation>
    <scope>NUCLEOTIDE SEQUENCE [LARGE SCALE GENOMIC DNA]</scope>
    <source>
        <strain evidence="3">FD-334 SS-4</strain>
    </source>
</reference>
<organism evidence="2 3">
    <name type="scientific">Hypholoma sublateritium (strain FD-334 SS-4)</name>
    <dbReference type="NCBI Taxonomy" id="945553"/>
    <lineage>
        <taxon>Eukaryota</taxon>
        <taxon>Fungi</taxon>
        <taxon>Dikarya</taxon>
        <taxon>Basidiomycota</taxon>
        <taxon>Agaricomycotina</taxon>
        <taxon>Agaricomycetes</taxon>
        <taxon>Agaricomycetidae</taxon>
        <taxon>Agaricales</taxon>
        <taxon>Agaricineae</taxon>
        <taxon>Strophariaceae</taxon>
        <taxon>Hypholoma</taxon>
    </lineage>
</organism>
<evidence type="ECO:0000256" key="1">
    <source>
        <dbReference type="SAM" id="MobiDB-lite"/>
    </source>
</evidence>
<accession>A0A0D2L8E9</accession>
<dbReference type="Proteomes" id="UP000054270">
    <property type="component" value="Unassembled WGS sequence"/>
</dbReference>
<dbReference type="EMBL" id="KN817542">
    <property type="protein sequence ID" value="KJA23497.1"/>
    <property type="molecule type" value="Genomic_DNA"/>
</dbReference>
<protein>
    <submittedName>
        <fullName evidence="2">Uncharacterized protein</fullName>
    </submittedName>
</protein>
<evidence type="ECO:0000313" key="2">
    <source>
        <dbReference type="EMBL" id="KJA23497.1"/>
    </source>
</evidence>
<dbReference type="AlphaFoldDB" id="A0A0D2L8E9"/>
<sequence>MSIWHGLVFRLEKVACIAFACIQLGLFVPLACLITGGGHAQLVSITSSFLQHSFRCLGLLCGARIKGCLANTHTPTTNYDHGYRPRPPNRASSLRRSEATQEEEAGETRPTGGRGWCCCTEG</sequence>
<keyword evidence="3" id="KW-1185">Reference proteome</keyword>
<gene>
    <name evidence="2" type="ORF">HYPSUDRAFT_578043</name>
</gene>